<dbReference type="EMBL" id="FN668688">
    <property type="protein sequence ID" value="CBK24597.2"/>
    <property type="molecule type" value="Genomic_DNA"/>
</dbReference>
<dbReference type="InParanoid" id="D8M958"/>
<dbReference type="GeneID" id="24921348"/>
<name>D8M958_BLAHO</name>
<protein>
    <submittedName>
        <fullName evidence="1">Uncharacterized protein</fullName>
    </submittedName>
</protein>
<keyword evidence="2" id="KW-1185">Reference proteome</keyword>
<reference evidence="1" key="1">
    <citation type="submission" date="2010-02" db="EMBL/GenBank/DDBJ databases">
        <title>Sequencing and annotation of the Blastocystis hominis genome.</title>
        <authorList>
            <person name="Wincker P."/>
        </authorList>
    </citation>
    <scope>NUCLEOTIDE SEQUENCE</scope>
    <source>
        <strain evidence="1">Singapore isolate B</strain>
    </source>
</reference>
<gene>
    <name evidence="1" type="ORF">GSBLH_T00004312001</name>
</gene>
<proteinExistence type="predicted"/>
<evidence type="ECO:0000313" key="1">
    <source>
        <dbReference type="EMBL" id="CBK24597.2"/>
    </source>
</evidence>
<evidence type="ECO:0000313" key="2">
    <source>
        <dbReference type="Proteomes" id="UP000008312"/>
    </source>
</evidence>
<accession>D8M958</accession>
<dbReference type="OrthoDB" id="10258692at2759"/>
<dbReference type="RefSeq" id="XP_012898645.1">
    <property type="nucleotide sequence ID" value="XM_013043191.1"/>
</dbReference>
<dbReference type="Proteomes" id="UP000008312">
    <property type="component" value="Unassembled WGS sequence"/>
</dbReference>
<dbReference type="AlphaFoldDB" id="D8M958"/>
<sequence length="161" mass="18760">MYVKLLLRIQLLMWKNMHYDVRPLILVAAYGIGLPIPEEMLGPNYADYNIADYIKEDHITLLNSQQGVKVEDEMLLRHPTYQYRAEDNATITPAMLTERRQVREKRIEQLLINMGVDLKNCIPSEEKVAEGHGEAVGSAVKEPYHRRYSEIEEDEFAKRRS</sequence>
<organism evidence="1">
    <name type="scientific">Blastocystis hominis</name>
    <dbReference type="NCBI Taxonomy" id="12968"/>
    <lineage>
        <taxon>Eukaryota</taxon>
        <taxon>Sar</taxon>
        <taxon>Stramenopiles</taxon>
        <taxon>Bigyra</taxon>
        <taxon>Opalozoa</taxon>
        <taxon>Opalinata</taxon>
        <taxon>Blastocystidae</taxon>
        <taxon>Blastocystis</taxon>
    </lineage>
</organism>